<sequence length="431" mass="48959">MMSHDEQKGIYLGSRGSDFKALISSLLRKGGLKSKYIKMLTDPEAMKIYGCAFTSELVDPDNNYQVLEQVGDLSGNKFIVNYMYERFPQLDCAEGVKVVARLRINYGAKESFCEIARKLGFWEFISATNDLRQRKMKPLLEDVFEAFLGATERILDSRKRVGVGYAIVHDILASIFNEMDISLRYEDLYDAKTRLKELFDLHESSLGPLVYKEQKQDMITFATAFRVHGGKYAEKTDKFGNITVDKKRIVGGKYIKIGEGSAALKADTQQNAAAAALDLLKKQGWSKPVPSVYTRFNNASDEKEESLDTQTIKKLWGSDMNALQTTREKSKYQSKYQSTPLALYCRTRKIDGVKACLDLGADHNVPDSEGMFPTDLIFIGKTDESVVKKILKRMFKKTDTLKMHQQVFTVYFTGYIDEYFGKIVEKLVLID</sequence>
<reference evidence="2" key="1">
    <citation type="journal article" date="2020" name="Nature">
        <title>Giant virus diversity and host interactions through global metagenomics.</title>
        <authorList>
            <person name="Schulz F."/>
            <person name="Roux S."/>
            <person name="Paez-Espino D."/>
            <person name="Jungbluth S."/>
            <person name="Walsh D.A."/>
            <person name="Denef V.J."/>
            <person name="McMahon K.D."/>
            <person name="Konstantinidis K.T."/>
            <person name="Eloe-Fadrosh E.A."/>
            <person name="Kyrpides N.C."/>
            <person name="Woyke T."/>
        </authorList>
    </citation>
    <scope>NUCLEOTIDE SEQUENCE</scope>
    <source>
        <strain evidence="2">GVMAG-S-1038524-41</strain>
    </source>
</reference>
<dbReference type="EMBL" id="MN740669">
    <property type="protein sequence ID" value="QHU06922.1"/>
    <property type="molecule type" value="Genomic_DNA"/>
</dbReference>
<evidence type="ECO:0000259" key="1">
    <source>
        <dbReference type="PROSITE" id="PS50142"/>
    </source>
</evidence>
<protein>
    <recommendedName>
        <fullName evidence="1">RNase III domain-containing protein</fullName>
    </recommendedName>
</protein>
<organism evidence="2">
    <name type="scientific">viral metagenome</name>
    <dbReference type="NCBI Taxonomy" id="1070528"/>
    <lineage>
        <taxon>unclassified sequences</taxon>
        <taxon>metagenomes</taxon>
        <taxon>organismal metagenomes</taxon>
    </lineage>
</organism>
<proteinExistence type="predicted"/>
<dbReference type="GO" id="GO:0006396">
    <property type="term" value="P:RNA processing"/>
    <property type="evidence" value="ECO:0007669"/>
    <property type="project" value="InterPro"/>
</dbReference>
<dbReference type="AlphaFoldDB" id="A0A6C0JMJ2"/>
<dbReference type="Pfam" id="PF00636">
    <property type="entry name" value="Ribonuclease_3"/>
    <property type="match status" value="1"/>
</dbReference>
<dbReference type="CDD" id="cd00593">
    <property type="entry name" value="RIBOc"/>
    <property type="match status" value="1"/>
</dbReference>
<dbReference type="SUPFAM" id="SSF69065">
    <property type="entry name" value="RNase III domain-like"/>
    <property type="match status" value="1"/>
</dbReference>
<dbReference type="GO" id="GO:0004525">
    <property type="term" value="F:ribonuclease III activity"/>
    <property type="evidence" value="ECO:0007669"/>
    <property type="project" value="InterPro"/>
</dbReference>
<accession>A0A6C0JMJ2</accession>
<dbReference type="SUPFAM" id="SSF48403">
    <property type="entry name" value="Ankyrin repeat"/>
    <property type="match status" value="1"/>
</dbReference>
<dbReference type="InterPro" id="IPR036389">
    <property type="entry name" value="RNase_III_sf"/>
</dbReference>
<name>A0A6C0JMJ2_9ZZZZ</name>
<dbReference type="PROSITE" id="PS50142">
    <property type="entry name" value="RNASE_3_2"/>
    <property type="match status" value="1"/>
</dbReference>
<evidence type="ECO:0000313" key="2">
    <source>
        <dbReference type="EMBL" id="QHU06922.1"/>
    </source>
</evidence>
<dbReference type="SMART" id="SM00535">
    <property type="entry name" value="RIBOc"/>
    <property type="match status" value="1"/>
</dbReference>
<dbReference type="InterPro" id="IPR036770">
    <property type="entry name" value="Ankyrin_rpt-contain_sf"/>
</dbReference>
<feature type="domain" description="RNase III" evidence="1">
    <location>
        <begin position="23"/>
        <end position="150"/>
    </location>
</feature>
<dbReference type="Gene3D" id="1.25.40.20">
    <property type="entry name" value="Ankyrin repeat-containing domain"/>
    <property type="match status" value="1"/>
</dbReference>
<dbReference type="Gene3D" id="1.10.1520.10">
    <property type="entry name" value="Ribonuclease III domain"/>
    <property type="match status" value="1"/>
</dbReference>
<dbReference type="InterPro" id="IPR000999">
    <property type="entry name" value="RNase_III_dom"/>
</dbReference>